<dbReference type="PANTHER" id="PTHR47265:SF1">
    <property type="entry name" value="IRON-SULFUR ASSEMBLY PROTEIN ISCA, CHLOROPLASTIC"/>
    <property type="match status" value="1"/>
</dbReference>
<protein>
    <submittedName>
        <fullName evidence="2">Iron-sulfur cluster assembly protein</fullName>
    </submittedName>
</protein>
<proteinExistence type="predicted"/>
<dbReference type="InterPro" id="IPR000361">
    <property type="entry name" value="ATAP_core_dom"/>
</dbReference>
<reference evidence="2 3" key="1">
    <citation type="submission" date="2024-06" db="EMBL/GenBank/DDBJ databases">
        <title>Sorghum-associated microbial communities from plants grown in Nebraska, USA.</title>
        <authorList>
            <person name="Schachtman D."/>
        </authorList>
    </citation>
    <scope>NUCLEOTIDE SEQUENCE [LARGE SCALE GENOMIC DNA]</scope>
    <source>
        <strain evidence="2 3">736</strain>
    </source>
</reference>
<evidence type="ECO:0000313" key="3">
    <source>
        <dbReference type="Proteomes" id="UP001549363"/>
    </source>
</evidence>
<dbReference type="InterPro" id="IPR017870">
    <property type="entry name" value="FeS_cluster_insertion_CS"/>
</dbReference>
<comment type="caution">
    <text evidence="2">The sequence shown here is derived from an EMBL/GenBank/DDBJ whole genome shotgun (WGS) entry which is preliminary data.</text>
</comment>
<keyword evidence="3" id="KW-1185">Reference proteome</keyword>
<dbReference type="SUPFAM" id="SSF89360">
    <property type="entry name" value="HesB-like domain"/>
    <property type="match status" value="1"/>
</dbReference>
<evidence type="ECO:0000259" key="1">
    <source>
        <dbReference type="Pfam" id="PF01521"/>
    </source>
</evidence>
<dbReference type="Proteomes" id="UP001549363">
    <property type="component" value="Unassembled WGS sequence"/>
</dbReference>
<dbReference type="Gene3D" id="2.60.300.12">
    <property type="entry name" value="HesB-like domain"/>
    <property type="match status" value="1"/>
</dbReference>
<dbReference type="EMBL" id="JBEPSB010000011">
    <property type="protein sequence ID" value="MET4561481.1"/>
    <property type="molecule type" value="Genomic_DNA"/>
</dbReference>
<dbReference type="PROSITE" id="PS01152">
    <property type="entry name" value="HESB"/>
    <property type="match status" value="1"/>
</dbReference>
<dbReference type="InterPro" id="IPR035903">
    <property type="entry name" value="HesB-like_dom_sf"/>
</dbReference>
<organism evidence="2 3">
    <name type="scientific">Lysinibacillus parviboronicapiens</name>
    <dbReference type="NCBI Taxonomy" id="436516"/>
    <lineage>
        <taxon>Bacteria</taxon>
        <taxon>Bacillati</taxon>
        <taxon>Bacillota</taxon>
        <taxon>Bacilli</taxon>
        <taxon>Bacillales</taxon>
        <taxon>Bacillaceae</taxon>
        <taxon>Lysinibacillus</taxon>
    </lineage>
</organism>
<accession>A0ABV2PKL4</accession>
<sequence length="152" mass="16713">MLKIHLKLNVCHTMVKIDMIMDKKEGEGMTSLKQVIEVTEAAVFHINEMMEHNEEQGSFLRVVVNGGGCSGLSYGMHFDKEKKDEDFEDVQHGLTILVTREDAPILTGTKIDYKQSLMGGGFTIDNPNAIASCGCGTSFKAAKREGTPEVCD</sequence>
<dbReference type="NCBIfam" id="TIGR00049">
    <property type="entry name" value="iron-sulfur cluster assembly accessory protein"/>
    <property type="match status" value="1"/>
</dbReference>
<gene>
    <name evidence="2" type="ORF">ABIA69_002649</name>
</gene>
<feature type="domain" description="Core" evidence="1">
    <location>
        <begin position="36"/>
        <end position="136"/>
    </location>
</feature>
<dbReference type="Pfam" id="PF01521">
    <property type="entry name" value="Fe-S_biosyn"/>
    <property type="match status" value="1"/>
</dbReference>
<name>A0ABV2PKL4_9BACI</name>
<dbReference type="InterPro" id="IPR031108">
    <property type="entry name" value="IscA_plant_cyanobact"/>
</dbReference>
<dbReference type="InterPro" id="IPR016092">
    <property type="entry name" value="ATAP"/>
</dbReference>
<dbReference type="PANTHER" id="PTHR47265">
    <property type="entry name" value="IRON-SULFUR ASSEMBLY PROTEIN ISCA, CHLOROPLASTIC"/>
    <property type="match status" value="1"/>
</dbReference>
<evidence type="ECO:0000313" key="2">
    <source>
        <dbReference type="EMBL" id="MET4561481.1"/>
    </source>
</evidence>